<keyword evidence="2 9" id="KW-0963">Cytoplasm</keyword>
<evidence type="ECO:0000256" key="9">
    <source>
        <dbReference type="PIRNR" id="PIRNR004682"/>
    </source>
</evidence>
<feature type="binding site" evidence="11">
    <location>
        <begin position="63"/>
        <end position="66"/>
    </location>
    <ligand>
        <name>substrate</name>
    </ligand>
</feature>
<keyword evidence="4 9" id="KW-0378">Hydrolase</keyword>
<dbReference type="CDD" id="cd07503">
    <property type="entry name" value="HAD_HisB-N"/>
    <property type="match status" value="1"/>
</dbReference>
<evidence type="ECO:0000256" key="8">
    <source>
        <dbReference type="ARBA" id="ARBA00061616"/>
    </source>
</evidence>
<keyword evidence="15" id="KW-1185">Reference proteome</keyword>
<comment type="cofactor">
    <cofactor evidence="13">
        <name>Zn(2+)</name>
        <dbReference type="ChEBI" id="CHEBI:29105"/>
    </cofactor>
</comment>
<dbReference type="EC" id="3.1.3.-" evidence="9"/>
<dbReference type="NCBIfam" id="TIGR00213">
    <property type="entry name" value="GmhB_yaeD"/>
    <property type="match status" value="1"/>
</dbReference>
<comment type="subcellular location">
    <subcellularLocation>
        <location evidence="1 9">Cytoplasm</location>
    </subcellularLocation>
</comment>
<dbReference type="InterPro" id="IPR036412">
    <property type="entry name" value="HAD-like_sf"/>
</dbReference>
<evidence type="ECO:0000256" key="1">
    <source>
        <dbReference type="ARBA" id="ARBA00004496"/>
    </source>
</evidence>
<dbReference type="EMBL" id="WSRP01000008">
    <property type="protein sequence ID" value="MVX56289.1"/>
    <property type="molecule type" value="Genomic_DNA"/>
</dbReference>
<dbReference type="AlphaFoldDB" id="A0A6L6YHT3"/>
<feature type="active site" description="Nucleophile" evidence="10">
    <location>
        <position position="21"/>
    </location>
</feature>
<evidence type="ECO:0000313" key="14">
    <source>
        <dbReference type="EMBL" id="MVX56289.1"/>
    </source>
</evidence>
<evidence type="ECO:0000313" key="15">
    <source>
        <dbReference type="Proteomes" id="UP000472580"/>
    </source>
</evidence>
<protein>
    <recommendedName>
        <fullName evidence="7 9">D,D-heptose 1,7-bisphosphate phosphatase</fullName>
        <ecNumber evidence="9">3.1.3.-</ecNumber>
    </recommendedName>
</protein>
<dbReference type="PANTHER" id="PTHR42891">
    <property type="entry name" value="D-GLYCERO-BETA-D-MANNO-HEPTOSE-1,7-BISPHOSPHATE 7-PHOSPHATASE"/>
    <property type="match status" value="1"/>
</dbReference>
<feature type="site" description="Contributes to substrate recognition" evidence="12">
    <location>
        <position position="120"/>
    </location>
</feature>
<feature type="binding site" evidence="11">
    <location>
        <position position="147"/>
    </location>
    <ligand>
        <name>substrate</name>
    </ligand>
</feature>
<evidence type="ECO:0000256" key="6">
    <source>
        <dbReference type="ARBA" id="ARBA00023277"/>
    </source>
</evidence>
<dbReference type="NCBIfam" id="TIGR01662">
    <property type="entry name" value="HAD-SF-IIIA"/>
    <property type="match status" value="1"/>
</dbReference>
<dbReference type="NCBIfam" id="TIGR01656">
    <property type="entry name" value="Histidinol-ppas"/>
    <property type="match status" value="1"/>
</dbReference>
<dbReference type="Pfam" id="PF13242">
    <property type="entry name" value="Hydrolase_like"/>
    <property type="match status" value="1"/>
</dbReference>
<keyword evidence="13" id="KW-0460">Magnesium</keyword>
<feature type="binding site" evidence="11">
    <location>
        <begin position="120"/>
        <end position="121"/>
    </location>
    <ligand>
        <name>substrate</name>
    </ligand>
</feature>
<evidence type="ECO:0000256" key="3">
    <source>
        <dbReference type="ARBA" id="ARBA00022723"/>
    </source>
</evidence>
<dbReference type="Gene3D" id="3.40.50.1000">
    <property type="entry name" value="HAD superfamily/HAD-like"/>
    <property type="match status" value="1"/>
</dbReference>
<comment type="similarity">
    <text evidence="8 9">Belongs to the gmhB family.</text>
</comment>
<evidence type="ECO:0000256" key="13">
    <source>
        <dbReference type="PIRSR" id="PIRSR004682-4"/>
    </source>
</evidence>
<evidence type="ECO:0000256" key="4">
    <source>
        <dbReference type="ARBA" id="ARBA00022801"/>
    </source>
</evidence>
<evidence type="ECO:0000256" key="5">
    <source>
        <dbReference type="ARBA" id="ARBA00022833"/>
    </source>
</evidence>
<feature type="site" description="Stabilizes the phosphoryl group" evidence="12">
    <location>
        <position position="121"/>
    </location>
</feature>
<feature type="site" description="Stabilizes the phosphoryl group" evidence="12">
    <location>
        <position position="63"/>
    </location>
</feature>
<evidence type="ECO:0000256" key="2">
    <source>
        <dbReference type="ARBA" id="ARBA00022490"/>
    </source>
</evidence>
<comment type="cofactor">
    <cofactor evidence="13">
        <name>Mg(2+)</name>
        <dbReference type="ChEBI" id="CHEBI:18420"/>
    </cofactor>
</comment>
<feature type="binding site" evidence="13">
    <location>
        <position position="117"/>
    </location>
    <ligand>
        <name>Zn(2+)</name>
        <dbReference type="ChEBI" id="CHEBI:29105"/>
    </ligand>
</feature>
<keyword evidence="3 13" id="KW-0479">Metal-binding</keyword>
<keyword evidence="5 13" id="KW-0862">Zinc</keyword>
<dbReference type="InterPro" id="IPR004446">
    <property type="entry name" value="Heptose_bisP_phosphatase"/>
</dbReference>
<dbReference type="InterPro" id="IPR006543">
    <property type="entry name" value="Histidinol-phos"/>
</dbReference>
<dbReference type="SUPFAM" id="SSF56784">
    <property type="entry name" value="HAD-like"/>
    <property type="match status" value="1"/>
</dbReference>
<dbReference type="InterPro" id="IPR006549">
    <property type="entry name" value="HAD-SF_hydro_IIIA"/>
</dbReference>
<dbReference type="NCBIfam" id="NF006506">
    <property type="entry name" value="PRK08942.1"/>
    <property type="match status" value="1"/>
</dbReference>
<dbReference type="OrthoDB" id="9788272at2"/>
<dbReference type="Proteomes" id="UP000472580">
    <property type="component" value="Unassembled WGS sequence"/>
</dbReference>
<feature type="binding site" evidence="11">
    <location>
        <begin position="29"/>
        <end position="32"/>
    </location>
    <ligand>
        <name>substrate</name>
    </ligand>
</feature>
<feature type="binding site" evidence="13">
    <location>
        <position position="147"/>
    </location>
    <ligand>
        <name>Mg(2+)</name>
        <dbReference type="ChEBI" id="CHEBI:18420"/>
    </ligand>
</feature>
<keyword evidence="6 9" id="KW-0119">Carbohydrate metabolism</keyword>
<reference evidence="14 15" key="1">
    <citation type="submission" date="2019-12" db="EMBL/GenBank/DDBJ databases">
        <title>Microbes associate with the intestines of laboratory mice.</title>
        <authorList>
            <person name="Navarre W."/>
            <person name="Wong E."/>
        </authorList>
    </citation>
    <scope>NUCLEOTIDE SEQUENCE [LARGE SCALE GENOMIC DNA]</scope>
    <source>
        <strain evidence="14 15">NM82_D38</strain>
    </source>
</reference>
<sequence length="193" mass="20975">MKYRFIFTKRSENPIKAAFLDRDGVINIDHAYVGNRSNFEFIPGAIEGIRLLRDKGFVPVIVTNQSGIGRAKYSLHEFSELTFWMAGVLEASGAAIGALYFCPHHPTGAFAPYLKACTCRKPEPGMILAAAQDLNIDPAASVIIGDKCSDIEAGARAGVPRRILVKKDGTHPFPDCSTEHETADNLLSAAKLL</sequence>
<proteinExistence type="inferred from homology"/>
<evidence type="ECO:0000256" key="11">
    <source>
        <dbReference type="PIRSR" id="PIRSR004682-2"/>
    </source>
</evidence>
<feature type="binding site" evidence="13">
    <location>
        <position position="23"/>
    </location>
    <ligand>
        <name>Mg(2+)</name>
        <dbReference type="ChEBI" id="CHEBI:18420"/>
    </ligand>
</feature>
<evidence type="ECO:0000256" key="7">
    <source>
        <dbReference type="ARBA" id="ARBA00031828"/>
    </source>
</evidence>
<accession>A0A6L6YHT3</accession>
<dbReference type="GO" id="GO:0005975">
    <property type="term" value="P:carbohydrate metabolic process"/>
    <property type="evidence" value="ECO:0007669"/>
    <property type="project" value="InterPro"/>
</dbReference>
<dbReference type="FunFam" id="3.40.50.1000:FF:000037">
    <property type="entry name" value="D,D-heptose 1,7-bisphosphate phosphatase"/>
    <property type="match status" value="1"/>
</dbReference>
<feature type="binding site" evidence="13">
    <location>
        <position position="146"/>
    </location>
    <ligand>
        <name>Mg(2+)</name>
        <dbReference type="ChEBI" id="CHEBI:18420"/>
    </ligand>
</feature>
<feature type="active site" description="Proton donor" evidence="10">
    <location>
        <position position="23"/>
    </location>
</feature>
<dbReference type="GO" id="GO:0005737">
    <property type="term" value="C:cytoplasm"/>
    <property type="evidence" value="ECO:0007669"/>
    <property type="project" value="UniProtKB-SubCell"/>
</dbReference>
<dbReference type="GO" id="GO:0016791">
    <property type="term" value="F:phosphatase activity"/>
    <property type="evidence" value="ECO:0007669"/>
    <property type="project" value="InterPro"/>
</dbReference>
<dbReference type="PANTHER" id="PTHR42891:SF1">
    <property type="entry name" value="D-GLYCERO-BETA-D-MANNO-HEPTOSE-1,7-BISPHOSPHATE 7-PHOSPHATASE"/>
    <property type="match status" value="1"/>
</dbReference>
<organism evidence="14 15">
    <name type="scientific">Parasutterella muris</name>
    <dbReference type="NCBI Taxonomy" id="2565572"/>
    <lineage>
        <taxon>Bacteria</taxon>
        <taxon>Pseudomonadati</taxon>
        <taxon>Pseudomonadota</taxon>
        <taxon>Betaproteobacteria</taxon>
        <taxon>Burkholderiales</taxon>
        <taxon>Sutterellaceae</taxon>
        <taxon>Parasutterella</taxon>
    </lineage>
</organism>
<evidence type="ECO:0000256" key="12">
    <source>
        <dbReference type="PIRSR" id="PIRSR004682-3"/>
    </source>
</evidence>
<feature type="binding site" evidence="13">
    <location>
        <position position="104"/>
    </location>
    <ligand>
        <name>Zn(2+)</name>
        <dbReference type="ChEBI" id="CHEBI:29105"/>
    </ligand>
</feature>
<feature type="binding site" evidence="11">
    <location>
        <begin position="21"/>
        <end position="23"/>
    </location>
    <ligand>
        <name>substrate</name>
    </ligand>
</feature>
<gene>
    <name evidence="14" type="primary">gmhB</name>
    <name evidence="14" type="ORF">E5987_03590</name>
</gene>
<dbReference type="GO" id="GO:0046872">
    <property type="term" value="F:metal ion binding"/>
    <property type="evidence" value="ECO:0007669"/>
    <property type="project" value="UniProtKB-KW"/>
</dbReference>
<feature type="binding site" evidence="13">
    <location>
        <position position="119"/>
    </location>
    <ligand>
        <name>Zn(2+)</name>
        <dbReference type="ChEBI" id="CHEBI:29105"/>
    </ligand>
</feature>
<feature type="binding site" evidence="13">
    <location>
        <position position="102"/>
    </location>
    <ligand>
        <name>Zn(2+)</name>
        <dbReference type="ChEBI" id="CHEBI:29105"/>
    </ligand>
</feature>
<comment type="caution">
    <text evidence="14">The sequence shown here is derived from an EMBL/GenBank/DDBJ whole genome shotgun (WGS) entry which is preliminary data.</text>
</comment>
<dbReference type="InterPro" id="IPR023214">
    <property type="entry name" value="HAD_sf"/>
</dbReference>
<name>A0A6L6YHT3_9BURK</name>
<evidence type="ECO:0000256" key="10">
    <source>
        <dbReference type="PIRSR" id="PIRSR004682-1"/>
    </source>
</evidence>
<dbReference type="PIRSF" id="PIRSF004682">
    <property type="entry name" value="GmhB"/>
    <property type="match status" value="1"/>
</dbReference>
<dbReference type="RefSeq" id="WP_160334725.1">
    <property type="nucleotide sequence ID" value="NZ_CALPCR010000004.1"/>
</dbReference>
<feature type="binding site" evidence="13">
    <location>
        <position position="21"/>
    </location>
    <ligand>
        <name>Mg(2+)</name>
        <dbReference type="ChEBI" id="CHEBI:18420"/>
    </ligand>
</feature>